<evidence type="ECO:0000313" key="1">
    <source>
        <dbReference type="EMBL" id="GFO40387.1"/>
    </source>
</evidence>
<keyword evidence="2" id="KW-1185">Reference proteome</keyword>
<keyword evidence="1" id="KW-0548">Nucleotidyltransferase</keyword>
<proteinExistence type="predicted"/>
<comment type="caution">
    <text evidence="1">The sequence shown here is derived from an EMBL/GenBank/DDBJ whole genome shotgun (WGS) entry which is preliminary data.</text>
</comment>
<evidence type="ECO:0000313" key="2">
    <source>
        <dbReference type="Proteomes" id="UP000735302"/>
    </source>
</evidence>
<dbReference type="Proteomes" id="UP000735302">
    <property type="component" value="Unassembled WGS sequence"/>
</dbReference>
<reference evidence="1 2" key="1">
    <citation type="journal article" date="2021" name="Elife">
        <title>Chloroplast acquisition without the gene transfer in kleptoplastic sea slugs, Plakobranchus ocellatus.</title>
        <authorList>
            <person name="Maeda T."/>
            <person name="Takahashi S."/>
            <person name="Yoshida T."/>
            <person name="Shimamura S."/>
            <person name="Takaki Y."/>
            <person name="Nagai Y."/>
            <person name="Toyoda A."/>
            <person name="Suzuki Y."/>
            <person name="Arimoto A."/>
            <person name="Ishii H."/>
            <person name="Satoh N."/>
            <person name="Nishiyama T."/>
            <person name="Hasebe M."/>
            <person name="Maruyama T."/>
            <person name="Minagawa J."/>
            <person name="Obokata J."/>
            <person name="Shigenobu S."/>
        </authorList>
    </citation>
    <scope>NUCLEOTIDE SEQUENCE [LARGE SCALE GENOMIC DNA]</scope>
</reference>
<dbReference type="GO" id="GO:0003964">
    <property type="term" value="F:RNA-directed DNA polymerase activity"/>
    <property type="evidence" value="ECO:0007669"/>
    <property type="project" value="UniProtKB-KW"/>
</dbReference>
<organism evidence="1 2">
    <name type="scientific">Plakobranchus ocellatus</name>
    <dbReference type="NCBI Taxonomy" id="259542"/>
    <lineage>
        <taxon>Eukaryota</taxon>
        <taxon>Metazoa</taxon>
        <taxon>Spiralia</taxon>
        <taxon>Lophotrochozoa</taxon>
        <taxon>Mollusca</taxon>
        <taxon>Gastropoda</taxon>
        <taxon>Heterobranchia</taxon>
        <taxon>Euthyneura</taxon>
        <taxon>Panpulmonata</taxon>
        <taxon>Sacoglossa</taxon>
        <taxon>Placobranchoidea</taxon>
        <taxon>Plakobranchidae</taxon>
        <taxon>Plakobranchus</taxon>
    </lineage>
</organism>
<sequence length="110" mass="12270">MKAVLASLRLEGTDWIRTSKSDGQKQKARALVFTSEMGRKYSCGSAVGMDTQRKSLLDGCGDWEFSANLPGWNKHPKVIQDTGMRPNIVAVQALLDKSPWSNSQYHTRVE</sequence>
<accession>A0AAV4D8G6</accession>
<keyword evidence="1" id="KW-0695">RNA-directed DNA polymerase</keyword>
<keyword evidence="1" id="KW-0808">Transferase</keyword>
<name>A0AAV4D8G6_9GAST</name>
<protein>
    <submittedName>
        <fullName evidence="1">Reverse transcriptase</fullName>
    </submittedName>
</protein>
<dbReference type="EMBL" id="BLXT01007613">
    <property type="protein sequence ID" value="GFO40387.1"/>
    <property type="molecule type" value="Genomic_DNA"/>
</dbReference>
<gene>
    <name evidence="1" type="ORF">PoB_006689200</name>
</gene>
<dbReference type="AlphaFoldDB" id="A0AAV4D8G6"/>